<dbReference type="SUPFAM" id="SSF51735">
    <property type="entry name" value="NAD(P)-binding Rossmann-fold domains"/>
    <property type="match status" value="1"/>
</dbReference>
<dbReference type="Pfam" id="PF00107">
    <property type="entry name" value="ADH_zinc_N"/>
    <property type="match status" value="1"/>
</dbReference>
<dbReference type="Gene3D" id="3.40.50.720">
    <property type="entry name" value="NAD(P)-binding Rossmann-like Domain"/>
    <property type="match status" value="1"/>
</dbReference>
<feature type="domain" description="Enoyl reductase (ER)" evidence="3">
    <location>
        <begin position="72"/>
        <end position="382"/>
    </location>
</feature>
<gene>
    <name evidence="4" type="ORF">M0812_09741</name>
</gene>
<dbReference type="Proteomes" id="UP001146793">
    <property type="component" value="Unassembled WGS sequence"/>
</dbReference>
<dbReference type="Pfam" id="PF08240">
    <property type="entry name" value="ADH_N"/>
    <property type="match status" value="1"/>
</dbReference>
<dbReference type="SUPFAM" id="SSF50129">
    <property type="entry name" value="GroES-like"/>
    <property type="match status" value="1"/>
</dbReference>
<evidence type="ECO:0000313" key="5">
    <source>
        <dbReference type="Proteomes" id="UP001146793"/>
    </source>
</evidence>
<dbReference type="GO" id="GO:0016651">
    <property type="term" value="F:oxidoreductase activity, acting on NAD(P)H"/>
    <property type="evidence" value="ECO:0007669"/>
    <property type="project" value="TreeGrafter"/>
</dbReference>
<reference evidence="4" key="1">
    <citation type="submission" date="2022-08" db="EMBL/GenBank/DDBJ databases">
        <title>Novel sulphate-reducing endosymbionts in the free-living metamonad Anaeramoeba.</title>
        <authorList>
            <person name="Jerlstrom-Hultqvist J."/>
            <person name="Cepicka I."/>
            <person name="Gallot-Lavallee L."/>
            <person name="Salas-Leiva D."/>
            <person name="Curtis B.A."/>
            <person name="Zahonova K."/>
            <person name="Pipaliya S."/>
            <person name="Dacks J."/>
            <person name="Roger A.J."/>
        </authorList>
    </citation>
    <scope>NUCLEOTIDE SEQUENCE</scope>
    <source>
        <strain evidence="4">Busselton2</strain>
    </source>
</reference>
<dbReference type="PANTHER" id="PTHR48106">
    <property type="entry name" value="QUINONE OXIDOREDUCTASE PIG3-RELATED"/>
    <property type="match status" value="1"/>
</dbReference>
<dbReference type="InterPro" id="IPR011032">
    <property type="entry name" value="GroES-like_sf"/>
</dbReference>
<evidence type="ECO:0000259" key="3">
    <source>
        <dbReference type="SMART" id="SM00829"/>
    </source>
</evidence>
<comment type="caution">
    <text evidence="4">The sequence shown here is derived from an EMBL/GenBank/DDBJ whole genome shotgun (WGS) entry which is preliminary data.</text>
</comment>
<organism evidence="4 5">
    <name type="scientific">Anaeramoeba flamelloides</name>
    <dbReference type="NCBI Taxonomy" id="1746091"/>
    <lineage>
        <taxon>Eukaryota</taxon>
        <taxon>Metamonada</taxon>
        <taxon>Anaeramoebidae</taxon>
        <taxon>Anaeramoeba</taxon>
    </lineage>
</organism>
<protein>
    <submittedName>
        <fullName evidence="4">Zinc-type alcohol dehydrogenase-like protein c16a3.02c</fullName>
    </submittedName>
</protein>
<name>A0AAV7ZTV3_9EUKA</name>
<evidence type="ECO:0000313" key="4">
    <source>
        <dbReference type="EMBL" id="KAJ3443895.1"/>
    </source>
</evidence>
<dbReference type="EMBL" id="JANTQA010000023">
    <property type="protein sequence ID" value="KAJ3443895.1"/>
    <property type="molecule type" value="Genomic_DNA"/>
</dbReference>
<keyword evidence="1" id="KW-0521">NADP</keyword>
<dbReference type="GO" id="GO:0070402">
    <property type="term" value="F:NADPH binding"/>
    <property type="evidence" value="ECO:0007669"/>
    <property type="project" value="TreeGrafter"/>
</dbReference>
<evidence type="ECO:0000256" key="1">
    <source>
        <dbReference type="ARBA" id="ARBA00022857"/>
    </source>
</evidence>
<dbReference type="Gene3D" id="3.90.180.10">
    <property type="entry name" value="Medium-chain alcohol dehydrogenases, catalytic domain"/>
    <property type="match status" value="1"/>
</dbReference>
<keyword evidence="2" id="KW-0560">Oxidoreductase</keyword>
<dbReference type="AlphaFoldDB" id="A0AAV7ZTV3"/>
<sequence length="385" mass="43015">MSSSELFLDTVLNDELFDEFNENEDLKDTQKRSNMKIENKGKGRLMRFITSPNFTKQKMSKQMKAVLLDAKGGNLTYGEATIPKIKPEYLRVKVKAVGLNPFDYKLINMQSIVWEEYPHILGVDLAGVVDEVGENVEGFKVGDEVFALTNCKEKGTFAEYCLVRADTCTKKPKEMSWEMAASIPVTALTAWSALKRKFRIEEGKNIFIQAGAGGVGSYAIQIAKAHGLNVITTCSPKNNEFVKSMGADYCIDYHKENIVEKLKEYTNGKGVDYILESINGNNITTNWEGCNLNAQQLTIVGAPEKAQPSYHGFTLHESILAMGHLMNNLDLQRDLAKMGYEFLELYSTGKIKSNVTKKVPFNKLIESLESMKSGHTVGKITVIMD</sequence>
<accession>A0AAV7ZTV3</accession>
<dbReference type="InterPro" id="IPR036291">
    <property type="entry name" value="NAD(P)-bd_dom_sf"/>
</dbReference>
<dbReference type="SMART" id="SM00829">
    <property type="entry name" value="PKS_ER"/>
    <property type="match status" value="1"/>
</dbReference>
<proteinExistence type="predicted"/>
<dbReference type="InterPro" id="IPR013149">
    <property type="entry name" value="ADH-like_C"/>
</dbReference>
<evidence type="ECO:0000256" key="2">
    <source>
        <dbReference type="ARBA" id="ARBA00023002"/>
    </source>
</evidence>
<dbReference type="InterPro" id="IPR020843">
    <property type="entry name" value="ER"/>
</dbReference>
<dbReference type="InterPro" id="IPR013154">
    <property type="entry name" value="ADH-like_N"/>
</dbReference>